<keyword evidence="10" id="KW-1133">Transmembrane helix</keyword>
<dbReference type="PRINTS" id="PR00344">
    <property type="entry name" value="BCTRLSENSOR"/>
</dbReference>
<dbReference type="SUPFAM" id="SSF55785">
    <property type="entry name" value="PYP-like sensor domain (PAS domain)"/>
    <property type="match status" value="3"/>
</dbReference>
<dbReference type="SMART" id="SM00086">
    <property type="entry name" value="PAC"/>
    <property type="match status" value="3"/>
</dbReference>
<keyword evidence="5" id="KW-0808">Transferase</keyword>
<dbReference type="InterPro" id="IPR000014">
    <property type="entry name" value="PAS"/>
</dbReference>
<comment type="catalytic activity">
    <reaction evidence="1">
        <text>ATP + protein L-histidine = ADP + protein N-phospho-L-histidine.</text>
        <dbReference type="EC" id="2.7.13.3"/>
    </reaction>
</comment>
<evidence type="ECO:0000256" key="8">
    <source>
        <dbReference type="ARBA" id="ARBA00022777"/>
    </source>
</evidence>
<dbReference type="EMBL" id="SNWM01000001">
    <property type="protein sequence ID" value="TDO24472.1"/>
    <property type="molecule type" value="Genomic_DNA"/>
</dbReference>
<dbReference type="Gene3D" id="3.30.450.20">
    <property type="entry name" value="PAS domain"/>
    <property type="match status" value="3"/>
</dbReference>
<feature type="coiled-coil region" evidence="13">
    <location>
        <begin position="374"/>
        <end position="408"/>
    </location>
</feature>
<proteinExistence type="predicted"/>
<dbReference type="Pfam" id="PF08447">
    <property type="entry name" value="PAS_3"/>
    <property type="match status" value="1"/>
</dbReference>
<dbReference type="Gene3D" id="3.30.565.10">
    <property type="entry name" value="Histidine kinase-like ATPase, C-terminal domain"/>
    <property type="match status" value="1"/>
</dbReference>
<name>A0A4R6IQ74_9SPHI</name>
<dbReference type="InterPro" id="IPR000700">
    <property type="entry name" value="PAS-assoc_C"/>
</dbReference>
<dbReference type="SUPFAM" id="SSF55874">
    <property type="entry name" value="ATPase domain of HSP90 chaperone/DNA topoisomerase II/histidine kinase"/>
    <property type="match status" value="1"/>
</dbReference>
<evidence type="ECO:0000256" key="10">
    <source>
        <dbReference type="ARBA" id="ARBA00022989"/>
    </source>
</evidence>
<dbReference type="GO" id="GO:0007234">
    <property type="term" value="P:osmosensory signaling via phosphorelay pathway"/>
    <property type="evidence" value="ECO:0007669"/>
    <property type="project" value="TreeGrafter"/>
</dbReference>
<dbReference type="CDD" id="cd00130">
    <property type="entry name" value="PAS"/>
    <property type="match status" value="1"/>
</dbReference>
<evidence type="ECO:0000256" key="5">
    <source>
        <dbReference type="ARBA" id="ARBA00022679"/>
    </source>
</evidence>
<dbReference type="InterPro" id="IPR003594">
    <property type="entry name" value="HATPase_dom"/>
</dbReference>
<dbReference type="GO" id="GO:0016020">
    <property type="term" value="C:membrane"/>
    <property type="evidence" value="ECO:0007669"/>
    <property type="project" value="UniProtKB-SubCell"/>
</dbReference>
<evidence type="ECO:0000256" key="1">
    <source>
        <dbReference type="ARBA" id="ARBA00000085"/>
    </source>
</evidence>
<keyword evidence="11" id="KW-0902">Two-component regulatory system</keyword>
<evidence type="ECO:0000256" key="6">
    <source>
        <dbReference type="ARBA" id="ARBA00022692"/>
    </source>
</evidence>
<protein>
    <recommendedName>
        <fullName evidence="3">histidine kinase</fullName>
        <ecNumber evidence="3">2.7.13.3</ecNumber>
    </recommendedName>
</protein>
<dbReference type="SUPFAM" id="SSF47384">
    <property type="entry name" value="Homodimeric domain of signal transducing histidine kinase"/>
    <property type="match status" value="1"/>
</dbReference>
<dbReference type="InterPro" id="IPR013655">
    <property type="entry name" value="PAS_fold_3"/>
</dbReference>
<evidence type="ECO:0000259" key="15">
    <source>
        <dbReference type="PROSITE" id="PS50113"/>
    </source>
</evidence>
<comment type="subcellular location">
    <subcellularLocation>
        <location evidence="2">Membrane</location>
        <topology evidence="2">Multi-pass membrane protein</topology>
    </subcellularLocation>
</comment>
<keyword evidence="17" id="KW-1185">Reference proteome</keyword>
<evidence type="ECO:0000313" key="17">
    <source>
        <dbReference type="Proteomes" id="UP000295499"/>
    </source>
</evidence>
<dbReference type="PROSITE" id="PS50109">
    <property type="entry name" value="HIS_KIN"/>
    <property type="match status" value="1"/>
</dbReference>
<evidence type="ECO:0000313" key="16">
    <source>
        <dbReference type="EMBL" id="TDO24472.1"/>
    </source>
</evidence>
<dbReference type="AlphaFoldDB" id="A0A4R6IQ74"/>
<evidence type="ECO:0000256" key="11">
    <source>
        <dbReference type="ARBA" id="ARBA00023012"/>
    </source>
</evidence>
<keyword evidence="7" id="KW-0547">Nucleotide-binding</keyword>
<dbReference type="InterPro" id="IPR005467">
    <property type="entry name" value="His_kinase_dom"/>
</dbReference>
<organism evidence="16 17">
    <name type="scientific">Pedobacter duraquae</name>
    <dbReference type="NCBI Taxonomy" id="425511"/>
    <lineage>
        <taxon>Bacteria</taxon>
        <taxon>Pseudomonadati</taxon>
        <taxon>Bacteroidota</taxon>
        <taxon>Sphingobacteriia</taxon>
        <taxon>Sphingobacteriales</taxon>
        <taxon>Sphingobacteriaceae</taxon>
        <taxon>Pedobacter</taxon>
    </lineage>
</organism>
<dbReference type="SMART" id="SM00387">
    <property type="entry name" value="HATPase_c"/>
    <property type="match status" value="1"/>
</dbReference>
<keyword evidence="13" id="KW-0175">Coiled coil</keyword>
<dbReference type="InterPro" id="IPR004358">
    <property type="entry name" value="Sig_transdc_His_kin-like_C"/>
</dbReference>
<evidence type="ECO:0000256" key="7">
    <source>
        <dbReference type="ARBA" id="ARBA00022741"/>
    </source>
</evidence>
<dbReference type="GO" id="GO:0005524">
    <property type="term" value="F:ATP binding"/>
    <property type="evidence" value="ECO:0007669"/>
    <property type="project" value="UniProtKB-KW"/>
</dbReference>
<dbReference type="Pfam" id="PF02518">
    <property type="entry name" value="HATPase_c"/>
    <property type="match status" value="1"/>
</dbReference>
<dbReference type="GO" id="GO:0030295">
    <property type="term" value="F:protein kinase activator activity"/>
    <property type="evidence" value="ECO:0007669"/>
    <property type="project" value="TreeGrafter"/>
</dbReference>
<evidence type="ECO:0000256" key="13">
    <source>
        <dbReference type="SAM" id="Coils"/>
    </source>
</evidence>
<sequence>MKSQSHRFTNEKLLEILSLSQNATAIYTGEESIIQSANDVMIGFWGKDRSVIGKPLGEAVPELAGQPFLDLLKQVWLTGVTHESKDAVTQLLVDGKLQTFYFDFIYRAIKDQNGEIDCILHTATDVTELNLGRNMIAHAKEQQEALNREQVLNEELGAANEELAAALEELSATNEELQQTQESLQVLNRDLEIRVEERTKKIIDLNQELEAFNEELRASNEELVSTNEELSESRMHLERSLDALAASNYRTQSIIESAPFPIGVYTGRNMRITFVNKSIMDVWGKGYNVVGKLYSEVLPELDNQEVYAQLDAVFTTGISFEARNQRIDLVVNGKMTIFYFNYNFTALRNESGEIYGVMNTAADVTDVVLSKLQLEKSATELDLLNKEFANINEELAAVNEELTASNEEQALINDQLTILNDKLKVSQDELNLAIDAAGMATFDLNPITGKFKGNDLIKSWFGLQPEDEIELQKATDVIAEADRDRVVAAIQNALNADSGGNYDSHYSIVNPHTQEVKTVRAKGKALFNDKQEAVRLSGVLQDVTEQMKDEQRKNDFIAMVSHELKTPLTSLTAYIQILQAKAKSNGDNFAAGALEKASNQTKKMTTMINGFLNVSRLESGKIHIENQHFDMALLVAEIEGETILTVSSHTVIFAPVEETFVNADRDKIGQVINNFLSNAVKYSPAGSTINVACTTVNNQAQISVRDQGNGIKPEDQQKLFERYYRVKDQPVNIAGFGIGLYLCAEVIQRHHGKIWVESKIGEGSTFSFSLPM</sequence>
<dbReference type="GO" id="GO:0000156">
    <property type="term" value="F:phosphorelay response regulator activity"/>
    <property type="evidence" value="ECO:0007669"/>
    <property type="project" value="TreeGrafter"/>
</dbReference>
<dbReference type="EC" id="2.7.13.3" evidence="3"/>
<keyword evidence="4" id="KW-0597">Phosphoprotein</keyword>
<comment type="caution">
    <text evidence="16">The sequence shown here is derived from an EMBL/GenBank/DDBJ whole genome shotgun (WGS) entry which is preliminary data.</text>
</comment>
<dbReference type="PROSITE" id="PS50113">
    <property type="entry name" value="PAC"/>
    <property type="match status" value="1"/>
</dbReference>
<dbReference type="GO" id="GO:0000155">
    <property type="term" value="F:phosphorelay sensor kinase activity"/>
    <property type="evidence" value="ECO:0007669"/>
    <property type="project" value="InterPro"/>
</dbReference>
<dbReference type="RefSeq" id="WP_166641870.1">
    <property type="nucleotide sequence ID" value="NZ_SNWM01000001.1"/>
</dbReference>
<dbReference type="PANTHER" id="PTHR42878">
    <property type="entry name" value="TWO-COMPONENT HISTIDINE KINASE"/>
    <property type="match status" value="1"/>
</dbReference>
<dbReference type="InterPro" id="IPR050351">
    <property type="entry name" value="BphY/WalK/GraS-like"/>
</dbReference>
<dbReference type="InterPro" id="IPR003661">
    <property type="entry name" value="HisK_dim/P_dom"/>
</dbReference>
<keyword evidence="9" id="KW-0067">ATP-binding</keyword>
<feature type="domain" description="Histidine kinase" evidence="14">
    <location>
        <begin position="559"/>
        <end position="772"/>
    </location>
</feature>
<dbReference type="FunFam" id="3.30.565.10:FF:000006">
    <property type="entry name" value="Sensor histidine kinase WalK"/>
    <property type="match status" value="1"/>
</dbReference>
<evidence type="ECO:0000256" key="4">
    <source>
        <dbReference type="ARBA" id="ARBA00022553"/>
    </source>
</evidence>
<evidence type="ECO:0000256" key="2">
    <source>
        <dbReference type="ARBA" id="ARBA00004141"/>
    </source>
</evidence>
<dbReference type="InterPro" id="IPR036890">
    <property type="entry name" value="HATPase_C_sf"/>
</dbReference>
<evidence type="ECO:0000256" key="3">
    <source>
        <dbReference type="ARBA" id="ARBA00012438"/>
    </source>
</evidence>
<evidence type="ECO:0000259" key="14">
    <source>
        <dbReference type="PROSITE" id="PS50109"/>
    </source>
</evidence>
<dbReference type="CDD" id="cd00082">
    <property type="entry name" value="HisKA"/>
    <property type="match status" value="1"/>
</dbReference>
<keyword evidence="12" id="KW-0472">Membrane</keyword>
<dbReference type="SMART" id="SM00388">
    <property type="entry name" value="HisKA"/>
    <property type="match status" value="1"/>
</dbReference>
<keyword evidence="8" id="KW-0418">Kinase</keyword>
<dbReference type="InterPro" id="IPR036097">
    <property type="entry name" value="HisK_dim/P_sf"/>
</dbReference>
<gene>
    <name evidence="16" type="ORF">CLV32_0761</name>
</gene>
<dbReference type="SMART" id="SM00091">
    <property type="entry name" value="PAS"/>
    <property type="match status" value="3"/>
</dbReference>
<accession>A0A4R6IQ74</accession>
<dbReference type="InterPro" id="IPR013656">
    <property type="entry name" value="PAS_4"/>
</dbReference>
<feature type="coiled-coil region" evidence="13">
    <location>
        <begin position="142"/>
        <end position="247"/>
    </location>
</feature>
<dbReference type="Pfam" id="PF08448">
    <property type="entry name" value="PAS_4"/>
    <property type="match status" value="2"/>
</dbReference>
<evidence type="ECO:0000256" key="12">
    <source>
        <dbReference type="ARBA" id="ARBA00023136"/>
    </source>
</evidence>
<reference evidence="16 17" key="1">
    <citation type="submission" date="2019-03" db="EMBL/GenBank/DDBJ databases">
        <title>Genomic Encyclopedia of Archaeal and Bacterial Type Strains, Phase II (KMG-II): from individual species to whole genera.</title>
        <authorList>
            <person name="Goeker M."/>
        </authorList>
    </citation>
    <scope>NUCLEOTIDE SEQUENCE [LARGE SCALE GENOMIC DNA]</scope>
    <source>
        <strain evidence="16 17">DSM 19034</strain>
    </source>
</reference>
<dbReference type="Pfam" id="PF00512">
    <property type="entry name" value="HisKA"/>
    <property type="match status" value="1"/>
</dbReference>
<dbReference type="InterPro" id="IPR035965">
    <property type="entry name" value="PAS-like_dom_sf"/>
</dbReference>
<dbReference type="Proteomes" id="UP000295499">
    <property type="component" value="Unassembled WGS sequence"/>
</dbReference>
<keyword evidence="6" id="KW-0812">Transmembrane</keyword>
<dbReference type="FunFam" id="1.10.287.130:FF:000001">
    <property type="entry name" value="Two-component sensor histidine kinase"/>
    <property type="match status" value="1"/>
</dbReference>
<dbReference type="PANTHER" id="PTHR42878:SF7">
    <property type="entry name" value="SENSOR HISTIDINE KINASE GLRK"/>
    <property type="match status" value="1"/>
</dbReference>
<dbReference type="Gene3D" id="1.10.287.130">
    <property type="match status" value="1"/>
</dbReference>
<feature type="domain" description="PAC" evidence="15">
    <location>
        <begin position="318"/>
        <end position="376"/>
    </location>
</feature>
<dbReference type="InterPro" id="IPR001610">
    <property type="entry name" value="PAC"/>
</dbReference>
<evidence type="ECO:0000256" key="9">
    <source>
        <dbReference type="ARBA" id="ARBA00022840"/>
    </source>
</evidence>